<comment type="caution">
    <text evidence="12">The sequence shown here is derived from an EMBL/GenBank/DDBJ whole genome shotgun (WGS) entry which is preliminary data.</text>
</comment>
<dbReference type="InterPro" id="IPR001128">
    <property type="entry name" value="Cyt_P450"/>
</dbReference>
<evidence type="ECO:0000256" key="7">
    <source>
        <dbReference type="ARBA" id="ARBA00022989"/>
    </source>
</evidence>
<dbReference type="Gene3D" id="1.10.630.10">
    <property type="entry name" value="Cytochrome P450"/>
    <property type="match status" value="1"/>
</dbReference>
<comment type="subcellular location">
    <subcellularLocation>
        <location evidence="2">Membrane</location>
    </subcellularLocation>
</comment>
<gene>
    <name evidence="12" type="ORF">RDB_LOCUS112124</name>
</gene>
<reference evidence="12" key="1">
    <citation type="submission" date="2021-01" db="EMBL/GenBank/DDBJ databases">
        <authorList>
            <person name="Kaushik A."/>
        </authorList>
    </citation>
    <scope>NUCLEOTIDE SEQUENCE</scope>
    <source>
        <strain evidence="12">AG4-RS23</strain>
    </source>
</reference>
<keyword evidence="10" id="KW-0503">Monooxygenase</keyword>
<dbReference type="SUPFAM" id="SSF48264">
    <property type="entry name" value="Cytochrome P450"/>
    <property type="match status" value="1"/>
</dbReference>
<keyword evidence="6" id="KW-0479">Metal-binding</keyword>
<dbReference type="GO" id="GO:0004497">
    <property type="term" value="F:monooxygenase activity"/>
    <property type="evidence" value="ECO:0007669"/>
    <property type="project" value="UniProtKB-KW"/>
</dbReference>
<comment type="cofactor">
    <cofactor evidence="1">
        <name>heme</name>
        <dbReference type="ChEBI" id="CHEBI:30413"/>
    </cofactor>
</comment>
<organism evidence="12 13">
    <name type="scientific">Rhizoctonia solani</name>
    <dbReference type="NCBI Taxonomy" id="456999"/>
    <lineage>
        <taxon>Eukaryota</taxon>
        <taxon>Fungi</taxon>
        <taxon>Dikarya</taxon>
        <taxon>Basidiomycota</taxon>
        <taxon>Agaricomycotina</taxon>
        <taxon>Agaricomycetes</taxon>
        <taxon>Cantharellales</taxon>
        <taxon>Ceratobasidiaceae</taxon>
        <taxon>Rhizoctonia</taxon>
    </lineage>
</organism>
<feature type="non-terminal residue" evidence="12">
    <location>
        <position position="1"/>
    </location>
</feature>
<keyword evidence="9" id="KW-0408">Iron</keyword>
<keyword evidence="8" id="KW-0560">Oxidoreductase</keyword>
<comment type="similarity">
    <text evidence="3">Belongs to the cytochrome P450 family.</text>
</comment>
<evidence type="ECO:0000256" key="8">
    <source>
        <dbReference type="ARBA" id="ARBA00023002"/>
    </source>
</evidence>
<dbReference type="InterPro" id="IPR036396">
    <property type="entry name" value="Cyt_P450_sf"/>
</dbReference>
<evidence type="ECO:0000256" key="11">
    <source>
        <dbReference type="ARBA" id="ARBA00023136"/>
    </source>
</evidence>
<dbReference type="EMBL" id="CAJMWY010002601">
    <property type="protein sequence ID" value="CAE6491596.1"/>
    <property type="molecule type" value="Genomic_DNA"/>
</dbReference>
<dbReference type="GO" id="GO:0016705">
    <property type="term" value="F:oxidoreductase activity, acting on paired donors, with incorporation or reduction of molecular oxygen"/>
    <property type="evidence" value="ECO:0007669"/>
    <property type="project" value="InterPro"/>
</dbReference>
<accession>A0A8H3CUF6</accession>
<evidence type="ECO:0000313" key="12">
    <source>
        <dbReference type="EMBL" id="CAE6491596.1"/>
    </source>
</evidence>
<keyword evidence="11" id="KW-0472">Membrane</keyword>
<evidence type="ECO:0000256" key="9">
    <source>
        <dbReference type="ARBA" id="ARBA00023004"/>
    </source>
</evidence>
<dbReference type="GO" id="GO:0005506">
    <property type="term" value="F:iron ion binding"/>
    <property type="evidence" value="ECO:0007669"/>
    <property type="project" value="InterPro"/>
</dbReference>
<dbReference type="InterPro" id="IPR050364">
    <property type="entry name" value="Cytochrome_P450_fung"/>
</dbReference>
<dbReference type="GO" id="GO:0016020">
    <property type="term" value="C:membrane"/>
    <property type="evidence" value="ECO:0007669"/>
    <property type="project" value="UniProtKB-SubCell"/>
</dbReference>
<dbReference type="AlphaFoldDB" id="A0A8H3CUF6"/>
<dbReference type="GO" id="GO:0020037">
    <property type="term" value="F:heme binding"/>
    <property type="evidence" value="ECO:0007669"/>
    <property type="project" value="InterPro"/>
</dbReference>
<evidence type="ECO:0000256" key="6">
    <source>
        <dbReference type="ARBA" id="ARBA00022723"/>
    </source>
</evidence>
<evidence type="ECO:0000313" key="13">
    <source>
        <dbReference type="Proteomes" id="UP000663861"/>
    </source>
</evidence>
<evidence type="ECO:0000256" key="4">
    <source>
        <dbReference type="ARBA" id="ARBA00022617"/>
    </source>
</evidence>
<evidence type="ECO:0000256" key="1">
    <source>
        <dbReference type="ARBA" id="ARBA00001971"/>
    </source>
</evidence>
<dbReference type="PANTHER" id="PTHR46300:SF2">
    <property type="entry name" value="CYTOCHROME P450 MONOOXYGENASE ALNH-RELATED"/>
    <property type="match status" value="1"/>
</dbReference>
<evidence type="ECO:0000256" key="5">
    <source>
        <dbReference type="ARBA" id="ARBA00022692"/>
    </source>
</evidence>
<proteinExistence type="inferred from homology"/>
<keyword evidence="7" id="KW-1133">Transmembrane helix</keyword>
<dbReference type="Pfam" id="PF00067">
    <property type="entry name" value="p450"/>
    <property type="match status" value="1"/>
</dbReference>
<dbReference type="PANTHER" id="PTHR46300">
    <property type="entry name" value="P450, PUTATIVE (EUROFUNG)-RELATED-RELATED"/>
    <property type="match status" value="1"/>
</dbReference>
<keyword evidence="4" id="KW-0349">Heme</keyword>
<evidence type="ECO:0000256" key="3">
    <source>
        <dbReference type="ARBA" id="ARBA00010617"/>
    </source>
</evidence>
<protein>
    <recommendedName>
        <fullName evidence="14">O-methylsterigmatocystin oxidoreductase</fullName>
    </recommendedName>
</protein>
<dbReference type="Proteomes" id="UP000663861">
    <property type="component" value="Unassembled WGS sequence"/>
</dbReference>
<evidence type="ECO:0008006" key="14">
    <source>
        <dbReference type="Google" id="ProtNLM"/>
    </source>
</evidence>
<evidence type="ECO:0000256" key="2">
    <source>
        <dbReference type="ARBA" id="ARBA00004370"/>
    </source>
</evidence>
<keyword evidence="5" id="KW-0812">Transmembrane</keyword>
<evidence type="ECO:0000256" key="10">
    <source>
        <dbReference type="ARBA" id="ARBA00023033"/>
    </source>
</evidence>
<sequence length="138" mass="15854">MTYPEISLTLTAIGSSAYLLYRRCRPKKALPPSPAGAYPLIGHALIHPTEDEHLIYARWCKELDSDVISVTVLGQTIIILNSVNTATELFDQRSSIYSDRPYLRVICDPHLFDWGYNIVLLPYGPRWKKQRRIMHEVL</sequence>
<name>A0A8H3CUF6_9AGAM</name>